<dbReference type="InterPro" id="IPR003673">
    <property type="entry name" value="CoA-Trfase_fam_III"/>
</dbReference>
<dbReference type="InterPro" id="IPR023606">
    <property type="entry name" value="CoA-Trfase_III_dom_1_sf"/>
</dbReference>
<protein>
    <submittedName>
        <fullName evidence="3">CoA-transferase family III</fullName>
    </submittedName>
</protein>
<gene>
    <name evidence="3" type="ORF">SAMN05444920_101748</name>
</gene>
<accession>A0A1H5V5Q3</accession>
<dbReference type="EMBL" id="FNVT01000001">
    <property type="protein sequence ID" value="SEF81777.1"/>
    <property type="molecule type" value="Genomic_DNA"/>
</dbReference>
<name>A0A1H5V5Q3_9ACTN</name>
<dbReference type="GO" id="GO:0008410">
    <property type="term" value="F:CoA-transferase activity"/>
    <property type="evidence" value="ECO:0007669"/>
    <property type="project" value="TreeGrafter"/>
</dbReference>
<dbReference type="PANTHER" id="PTHR48207:SF3">
    <property type="entry name" value="SUCCINATE--HYDROXYMETHYLGLUTARATE COA-TRANSFERASE"/>
    <property type="match status" value="1"/>
</dbReference>
<dbReference type="Proteomes" id="UP000236732">
    <property type="component" value="Unassembled WGS sequence"/>
</dbReference>
<dbReference type="InterPro" id="IPR044855">
    <property type="entry name" value="CoA-Trfase_III_dom3_sf"/>
</dbReference>
<dbReference type="AlphaFoldDB" id="A0A1H5V5Q3"/>
<reference evidence="3 4" key="1">
    <citation type="submission" date="2016-10" db="EMBL/GenBank/DDBJ databases">
        <authorList>
            <person name="de Groot N.N."/>
        </authorList>
    </citation>
    <scope>NUCLEOTIDE SEQUENCE [LARGE SCALE GENOMIC DNA]</scope>
    <source>
        <strain evidence="3 4">CGMCC 4.7037</strain>
    </source>
</reference>
<evidence type="ECO:0000313" key="4">
    <source>
        <dbReference type="Proteomes" id="UP000236732"/>
    </source>
</evidence>
<dbReference type="SUPFAM" id="SSF89796">
    <property type="entry name" value="CoA-transferase family III (CaiB/BaiF)"/>
    <property type="match status" value="2"/>
</dbReference>
<feature type="compositionally biased region" description="Basic and acidic residues" evidence="2">
    <location>
        <begin position="221"/>
        <end position="236"/>
    </location>
</feature>
<feature type="region of interest" description="Disordered" evidence="2">
    <location>
        <begin position="188"/>
        <end position="245"/>
    </location>
</feature>
<evidence type="ECO:0000256" key="2">
    <source>
        <dbReference type="SAM" id="MobiDB-lite"/>
    </source>
</evidence>
<sequence length="433" mass="44469">MSGALSGLLVADFSRVLAGPYATMLLADLGADVVKVERPGSGDDTRAWGPPYAGGEATYYLGVNRNKRSIALDLKADVEVARALAARADVLVENFKPGTMERLGLGYEELRALNPGLVYCSITGFGSGDGAGLPGYDLIAQAVGGLMSVTGEVDGPGTKAGVALVDVITGLHAALGILAALHHRDQTGHGGHIGDAHSSGGVGSPGDARLPDGIGSSSDARLSEDAHSARDARFSDGGRSLGGGRAAGVGQRVEVSLLSSLLSALTNHASAYAAAGVVPQAMGNRHPSIVPYEVFQAADRPIVIAAGNDRQFQALCAALDRPDLAGDVRYATNAGRVAAREPLVTDLNAALATRTADEWFERLTAAGVPCGPINDLAAAFALAERLGLEPAIELDGVGQVTNPLRLSATPPAYRRPPPALGQDEAWVREILGR</sequence>
<evidence type="ECO:0000313" key="3">
    <source>
        <dbReference type="EMBL" id="SEF81777.1"/>
    </source>
</evidence>
<dbReference type="PANTHER" id="PTHR48207">
    <property type="entry name" value="SUCCINATE--HYDROXYMETHYLGLUTARATE COA-TRANSFERASE"/>
    <property type="match status" value="1"/>
</dbReference>
<proteinExistence type="predicted"/>
<organism evidence="3 4">
    <name type="scientific">Nonomuraea solani</name>
    <dbReference type="NCBI Taxonomy" id="1144553"/>
    <lineage>
        <taxon>Bacteria</taxon>
        <taxon>Bacillati</taxon>
        <taxon>Actinomycetota</taxon>
        <taxon>Actinomycetes</taxon>
        <taxon>Streptosporangiales</taxon>
        <taxon>Streptosporangiaceae</taxon>
        <taxon>Nonomuraea</taxon>
    </lineage>
</organism>
<dbReference type="RefSeq" id="WP_235029888.1">
    <property type="nucleotide sequence ID" value="NZ_FNVT01000001.1"/>
</dbReference>
<keyword evidence="1 3" id="KW-0808">Transferase</keyword>
<dbReference type="Pfam" id="PF02515">
    <property type="entry name" value="CoA_transf_3"/>
    <property type="match status" value="2"/>
</dbReference>
<dbReference type="Gene3D" id="3.30.1540.10">
    <property type="entry name" value="formyl-coa transferase, domain 3"/>
    <property type="match status" value="1"/>
</dbReference>
<keyword evidence="4" id="KW-1185">Reference proteome</keyword>
<dbReference type="Gene3D" id="3.40.50.10540">
    <property type="entry name" value="Crotonobetainyl-coa:carnitine coa-transferase, domain 1"/>
    <property type="match status" value="1"/>
</dbReference>
<dbReference type="InterPro" id="IPR050483">
    <property type="entry name" value="CoA-transferase_III_domain"/>
</dbReference>
<evidence type="ECO:0000256" key="1">
    <source>
        <dbReference type="ARBA" id="ARBA00022679"/>
    </source>
</evidence>